<evidence type="ECO:0000313" key="2">
    <source>
        <dbReference type="EMBL" id="MPC41830.1"/>
    </source>
</evidence>
<reference evidence="2 3" key="1">
    <citation type="submission" date="2019-05" db="EMBL/GenBank/DDBJ databases">
        <title>Another draft genome of Portunus trituberculatus and its Hox gene families provides insights of decapod evolution.</title>
        <authorList>
            <person name="Jeong J.-H."/>
            <person name="Song I."/>
            <person name="Kim S."/>
            <person name="Choi T."/>
            <person name="Kim D."/>
            <person name="Ryu S."/>
            <person name="Kim W."/>
        </authorList>
    </citation>
    <scope>NUCLEOTIDE SEQUENCE [LARGE SCALE GENOMIC DNA]</scope>
    <source>
        <tissue evidence="2">Muscle</tissue>
    </source>
</reference>
<comment type="caution">
    <text evidence="2">The sequence shown here is derived from an EMBL/GenBank/DDBJ whole genome shotgun (WGS) entry which is preliminary data.</text>
</comment>
<evidence type="ECO:0008006" key="4">
    <source>
        <dbReference type="Google" id="ProtNLM"/>
    </source>
</evidence>
<protein>
    <recommendedName>
        <fullName evidence="4">Secreted protein</fullName>
    </recommendedName>
</protein>
<dbReference type="Proteomes" id="UP000324222">
    <property type="component" value="Unassembled WGS sequence"/>
</dbReference>
<dbReference type="AlphaFoldDB" id="A0A5B7F366"/>
<gene>
    <name evidence="2" type="ORF">E2C01_035438</name>
</gene>
<feature type="signal peptide" evidence="1">
    <location>
        <begin position="1"/>
        <end position="19"/>
    </location>
</feature>
<feature type="chain" id="PRO_5023067056" description="Secreted protein" evidence="1">
    <location>
        <begin position="20"/>
        <end position="77"/>
    </location>
</feature>
<sequence length="77" mass="8606">MHAAHGFLVLLPCSLYCTSRSTIVKNASVLSPHSHQKARVTCPPIISFGSQTHRLFINMLLFCYQASVDLEDFVISR</sequence>
<dbReference type="EMBL" id="VSRR010005201">
    <property type="protein sequence ID" value="MPC41830.1"/>
    <property type="molecule type" value="Genomic_DNA"/>
</dbReference>
<evidence type="ECO:0000256" key="1">
    <source>
        <dbReference type="SAM" id="SignalP"/>
    </source>
</evidence>
<organism evidence="2 3">
    <name type="scientific">Portunus trituberculatus</name>
    <name type="common">Swimming crab</name>
    <name type="synonym">Neptunus trituberculatus</name>
    <dbReference type="NCBI Taxonomy" id="210409"/>
    <lineage>
        <taxon>Eukaryota</taxon>
        <taxon>Metazoa</taxon>
        <taxon>Ecdysozoa</taxon>
        <taxon>Arthropoda</taxon>
        <taxon>Crustacea</taxon>
        <taxon>Multicrustacea</taxon>
        <taxon>Malacostraca</taxon>
        <taxon>Eumalacostraca</taxon>
        <taxon>Eucarida</taxon>
        <taxon>Decapoda</taxon>
        <taxon>Pleocyemata</taxon>
        <taxon>Brachyura</taxon>
        <taxon>Eubrachyura</taxon>
        <taxon>Portunoidea</taxon>
        <taxon>Portunidae</taxon>
        <taxon>Portuninae</taxon>
        <taxon>Portunus</taxon>
    </lineage>
</organism>
<accession>A0A5B7F366</accession>
<keyword evidence="1" id="KW-0732">Signal</keyword>
<name>A0A5B7F366_PORTR</name>
<keyword evidence="3" id="KW-1185">Reference proteome</keyword>
<proteinExistence type="predicted"/>
<evidence type="ECO:0000313" key="3">
    <source>
        <dbReference type="Proteomes" id="UP000324222"/>
    </source>
</evidence>